<dbReference type="Pfam" id="PF13356">
    <property type="entry name" value="Arm-DNA-bind_3"/>
    <property type="match status" value="1"/>
</dbReference>
<dbReference type="CDD" id="cd00801">
    <property type="entry name" value="INT_P4_C"/>
    <property type="match status" value="1"/>
</dbReference>
<evidence type="ECO:0000256" key="2">
    <source>
        <dbReference type="ARBA" id="ARBA00022908"/>
    </source>
</evidence>
<dbReference type="PROSITE" id="PS51898">
    <property type="entry name" value="TYR_RECOMBINASE"/>
    <property type="match status" value="1"/>
</dbReference>
<dbReference type="Gene3D" id="1.10.443.10">
    <property type="entry name" value="Intergrase catalytic core"/>
    <property type="match status" value="1"/>
</dbReference>
<evidence type="ECO:0000256" key="3">
    <source>
        <dbReference type="ARBA" id="ARBA00023125"/>
    </source>
</evidence>
<accession>A0ABY4LIY4</accession>
<dbReference type="EMBL" id="CP096574">
    <property type="protein sequence ID" value="UPU37799.1"/>
    <property type="molecule type" value="Genomic_DNA"/>
</dbReference>
<evidence type="ECO:0000313" key="7">
    <source>
        <dbReference type="Proteomes" id="UP000831485"/>
    </source>
</evidence>
<dbReference type="PANTHER" id="PTHR30629">
    <property type="entry name" value="PROPHAGE INTEGRASE"/>
    <property type="match status" value="1"/>
</dbReference>
<sequence>MARSKSMTFTDTMVRKLKPEAGKYTRGEGNGFTIRVMPSGIKTWLYIYIIQDKRREMNLGNYPEVTLETARAKFKAARTKVKNKIDPMAENLETAEVVEAEPEPKHDLTFDELAKEYIASNVEGQLVDVSVYSIKRILLRSERKGAVDDFKQWRTRKVSTITTEDAAKLVKEVSLRSAAAARNIIKTARPMFSYAKARRMISSNPFILGDVKSFLSRPVQSRLEPTIKSRTFSEDEIRHFWTTLSEISASSTAKNALRLILLTGQRPSEVLGLHSDEINGHWWTLPKERTKARYDKNREDHKIYLLPEALALIGGKEGYIFESRVKSRKGAAPKSTPISVNALGHTIYVNNYLGLAPWGAHDLRRTCRTFMSDIDGISAKAAEATLNHAKQGVLKNYDQHKYERQIQNALTLWRDKLVEIIGGPLLPELPDNVIPIRRNIGVAE</sequence>
<keyword evidence="3 6" id="KW-0238">DNA-binding</keyword>
<keyword evidence="4" id="KW-0233">DNA recombination</keyword>
<dbReference type="Proteomes" id="UP000831485">
    <property type="component" value="Chromosome"/>
</dbReference>
<dbReference type="Gene3D" id="1.10.150.130">
    <property type="match status" value="1"/>
</dbReference>
<keyword evidence="7" id="KW-1185">Reference proteome</keyword>
<dbReference type="PANTHER" id="PTHR30629:SF2">
    <property type="entry name" value="PROPHAGE INTEGRASE INTS-RELATED"/>
    <property type="match status" value="1"/>
</dbReference>
<gene>
    <name evidence="6" type="ORF">M1B72_08860</name>
</gene>
<dbReference type="InterPro" id="IPR038488">
    <property type="entry name" value="Integrase_DNA-bd_sf"/>
</dbReference>
<evidence type="ECO:0000256" key="4">
    <source>
        <dbReference type="ARBA" id="ARBA00023172"/>
    </source>
</evidence>
<dbReference type="RefSeq" id="WP_248647190.1">
    <property type="nucleotide sequence ID" value="NZ_CP096574.1"/>
</dbReference>
<dbReference type="InterPro" id="IPR010998">
    <property type="entry name" value="Integrase_recombinase_N"/>
</dbReference>
<evidence type="ECO:0000256" key="1">
    <source>
        <dbReference type="ARBA" id="ARBA00008857"/>
    </source>
</evidence>
<organism evidence="6 7">
    <name type="scientific">Geomonas paludis</name>
    <dbReference type="NCBI Taxonomy" id="2740185"/>
    <lineage>
        <taxon>Bacteria</taxon>
        <taxon>Pseudomonadati</taxon>
        <taxon>Thermodesulfobacteriota</taxon>
        <taxon>Desulfuromonadia</taxon>
        <taxon>Geobacterales</taxon>
        <taxon>Geobacteraceae</taxon>
        <taxon>Geomonas</taxon>
    </lineage>
</organism>
<proteinExistence type="inferred from homology"/>
<protein>
    <submittedName>
        <fullName evidence="6">Integrase arm-type DNA-binding domain-containing protein</fullName>
    </submittedName>
</protein>
<keyword evidence="2" id="KW-0229">DNA integration</keyword>
<dbReference type="InterPro" id="IPR050808">
    <property type="entry name" value="Phage_Integrase"/>
</dbReference>
<dbReference type="Gene3D" id="3.30.160.390">
    <property type="entry name" value="Integrase, DNA-binding domain"/>
    <property type="match status" value="1"/>
</dbReference>
<dbReference type="Pfam" id="PF00589">
    <property type="entry name" value="Phage_integrase"/>
    <property type="match status" value="1"/>
</dbReference>
<feature type="domain" description="Tyr recombinase" evidence="5">
    <location>
        <begin position="227"/>
        <end position="411"/>
    </location>
</feature>
<dbReference type="InterPro" id="IPR025166">
    <property type="entry name" value="Integrase_DNA_bind_dom"/>
</dbReference>
<dbReference type="GO" id="GO:0003677">
    <property type="term" value="F:DNA binding"/>
    <property type="evidence" value="ECO:0007669"/>
    <property type="project" value="UniProtKB-KW"/>
</dbReference>
<name>A0ABY4LIY4_9BACT</name>
<evidence type="ECO:0000259" key="5">
    <source>
        <dbReference type="PROSITE" id="PS51898"/>
    </source>
</evidence>
<dbReference type="SUPFAM" id="SSF56349">
    <property type="entry name" value="DNA breaking-rejoining enzymes"/>
    <property type="match status" value="1"/>
</dbReference>
<dbReference type="InterPro" id="IPR013762">
    <property type="entry name" value="Integrase-like_cat_sf"/>
</dbReference>
<reference evidence="6" key="1">
    <citation type="submission" date="2022-04" db="EMBL/GenBank/DDBJ databases">
        <authorList>
            <person name="Liu G."/>
        </authorList>
    </citation>
    <scope>NUCLEOTIDE SEQUENCE</scope>
    <source>
        <strain evidence="6">RG22</strain>
    </source>
</reference>
<dbReference type="InterPro" id="IPR002104">
    <property type="entry name" value="Integrase_catalytic"/>
</dbReference>
<dbReference type="InterPro" id="IPR011010">
    <property type="entry name" value="DNA_brk_join_enz"/>
</dbReference>
<comment type="similarity">
    <text evidence="1">Belongs to the 'phage' integrase family.</text>
</comment>
<evidence type="ECO:0000313" key="6">
    <source>
        <dbReference type="EMBL" id="UPU37799.1"/>
    </source>
</evidence>